<proteinExistence type="predicted"/>
<protein>
    <submittedName>
        <fullName evidence="1">Uncharacterized protein</fullName>
    </submittedName>
</protein>
<reference evidence="1 2" key="1">
    <citation type="submission" date="2018-08" db="EMBL/GenBank/DDBJ databases">
        <title>Proposal of Muricauda 72 sp.nov. and Muricauda NH166 sp.nov., isolated from seawater.</title>
        <authorList>
            <person name="Cheng H."/>
            <person name="Wu Y.-H."/>
            <person name="Guo L.-L."/>
            <person name="Xu X.-W."/>
        </authorList>
    </citation>
    <scope>NUCLEOTIDE SEQUENCE [LARGE SCALE GENOMIC DNA]</scope>
    <source>
        <strain evidence="1 2">KCTC 22173</strain>
    </source>
</reference>
<comment type="caution">
    <text evidence="1">The sequence shown here is derived from an EMBL/GenBank/DDBJ whole genome shotgun (WGS) entry which is preliminary data.</text>
</comment>
<dbReference type="Proteomes" id="UP000266067">
    <property type="component" value="Unassembled WGS sequence"/>
</dbReference>
<sequence>MAYFGDGQFTVRIDKLRSGEIRYLCWHKSNSILAKPNLILRHGKVNETPNGEVTEFIFHHNESTFIVEHIVSKMEGGANYFFIEVTDNQQKKSTWKMNQMPIPKYFQ</sequence>
<name>A0A3A1N6I4_9FLAO</name>
<evidence type="ECO:0000313" key="1">
    <source>
        <dbReference type="EMBL" id="RIV33109.1"/>
    </source>
</evidence>
<evidence type="ECO:0000313" key="2">
    <source>
        <dbReference type="Proteomes" id="UP000266067"/>
    </source>
</evidence>
<keyword evidence="2" id="KW-1185">Reference proteome</keyword>
<gene>
    <name evidence="1" type="ORF">D2V08_11940</name>
</gene>
<accession>A0A3A1N6I4</accession>
<dbReference type="AlphaFoldDB" id="A0A3A1N6I4"/>
<organism evidence="1 2">
    <name type="scientific">Flagellimonas lutimaris</name>
    <dbReference type="NCBI Taxonomy" id="475082"/>
    <lineage>
        <taxon>Bacteria</taxon>
        <taxon>Pseudomonadati</taxon>
        <taxon>Bacteroidota</taxon>
        <taxon>Flavobacteriia</taxon>
        <taxon>Flavobacteriales</taxon>
        <taxon>Flavobacteriaceae</taxon>
        <taxon>Flagellimonas</taxon>
    </lineage>
</organism>
<dbReference type="RefSeq" id="WP_119608365.1">
    <property type="nucleotide sequence ID" value="NZ_QXFH01000072.1"/>
</dbReference>
<dbReference type="EMBL" id="QXFH01000072">
    <property type="protein sequence ID" value="RIV33109.1"/>
    <property type="molecule type" value="Genomic_DNA"/>
</dbReference>
<dbReference type="OrthoDB" id="1450382at2"/>